<comment type="caution">
    <text evidence="1">The sequence shown here is derived from an EMBL/GenBank/DDBJ whole genome shotgun (WGS) entry which is preliminary data.</text>
</comment>
<sequence>MILQFKTSNAINFKNEIIKLVEAGKLSTWDISTINGVKYLKHLGQWGEKGVAKLTSNNNNDYLSLEIFKFSSYKGEITDFEGYYLGRFCELIFINFPEKFTSIEKKII</sequence>
<gene>
    <name evidence="1" type="ORF">B0E34_02105</name>
</gene>
<dbReference type="Proteomes" id="UP000196355">
    <property type="component" value="Unassembled WGS sequence"/>
</dbReference>
<name>A0A202CDY4_9FLAO</name>
<dbReference type="EMBL" id="MVAG01000057">
    <property type="protein sequence ID" value="OVE61795.1"/>
    <property type="molecule type" value="Genomic_DNA"/>
</dbReference>
<organism evidence="1 2">
    <name type="scientific">Chryseobacterium mucoviscidosis</name>
    <dbReference type="NCBI Taxonomy" id="1945581"/>
    <lineage>
        <taxon>Bacteria</taxon>
        <taxon>Pseudomonadati</taxon>
        <taxon>Bacteroidota</taxon>
        <taxon>Flavobacteriia</taxon>
        <taxon>Flavobacteriales</taxon>
        <taxon>Weeksellaceae</taxon>
        <taxon>Chryseobacterium group</taxon>
        <taxon>Chryseobacterium</taxon>
    </lineage>
</organism>
<protein>
    <submittedName>
        <fullName evidence="1">Uncharacterized protein</fullName>
    </submittedName>
</protein>
<evidence type="ECO:0000313" key="2">
    <source>
        <dbReference type="Proteomes" id="UP000196355"/>
    </source>
</evidence>
<accession>A0A202CDY4</accession>
<dbReference type="AlphaFoldDB" id="A0A202CDY4"/>
<keyword evidence="2" id="KW-1185">Reference proteome</keyword>
<evidence type="ECO:0000313" key="1">
    <source>
        <dbReference type="EMBL" id="OVE61795.1"/>
    </source>
</evidence>
<proteinExistence type="predicted"/>
<dbReference type="RefSeq" id="WP_087706344.1">
    <property type="nucleotide sequence ID" value="NZ_MVAG01000057.1"/>
</dbReference>
<reference evidence="2" key="1">
    <citation type="submission" date="2017-02" db="EMBL/GenBank/DDBJ databases">
        <authorList>
            <person name="Tetz G."/>
            <person name="Tetz V."/>
        </authorList>
    </citation>
    <scope>NUCLEOTIDE SEQUENCE [LARGE SCALE GENOMIC DNA]</scope>
    <source>
        <strain evidence="2">VT16-26</strain>
    </source>
</reference>